<sequence length="145" mass="16784">MKDLTQKIQNPQPQEHQSRDTGKDPVKEVFNQLKHLSEVVSSPKKPQSRNNKNQRFMQNSQQFKPRYPLTPISLIYQPYAPARMAPRQPLKCYYCLEEGTFATRCNHLTEDLEERIVFKGGGTYLFPNSQRVPTEAPTSSKALFK</sequence>
<dbReference type="EMBL" id="AVOT02001894">
    <property type="protein sequence ID" value="MBW0468536.1"/>
    <property type="molecule type" value="Genomic_DNA"/>
</dbReference>
<evidence type="ECO:0000313" key="2">
    <source>
        <dbReference type="EMBL" id="MBW0468536.1"/>
    </source>
</evidence>
<organism evidence="2 3">
    <name type="scientific">Austropuccinia psidii MF-1</name>
    <dbReference type="NCBI Taxonomy" id="1389203"/>
    <lineage>
        <taxon>Eukaryota</taxon>
        <taxon>Fungi</taxon>
        <taxon>Dikarya</taxon>
        <taxon>Basidiomycota</taxon>
        <taxon>Pucciniomycotina</taxon>
        <taxon>Pucciniomycetes</taxon>
        <taxon>Pucciniales</taxon>
        <taxon>Sphaerophragmiaceae</taxon>
        <taxon>Austropuccinia</taxon>
    </lineage>
</organism>
<evidence type="ECO:0000256" key="1">
    <source>
        <dbReference type="SAM" id="MobiDB-lite"/>
    </source>
</evidence>
<feature type="region of interest" description="Disordered" evidence="1">
    <location>
        <begin position="1"/>
        <end position="25"/>
    </location>
</feature>
<proteinExistence type="predicted"/>
<comment type="caution">
    <text evidence="2">The sequence shown here is derived from an EMBL/GenBank/DDBJ whole genome shotgun (WGS) entry which is preliminary data.</text>
</comment>
<reference evidence="2" key="1">
    <citation type="submission" date="2021-03" db="EMBL/GenBank/DDBJ databases">
        <title>Draft genome sequence of rust myrtle Austropuccinia psidii MF-1, a brazilian biotype.</title>
        <authorList>
            <person name="Quecine M.C."/>
            <person name="Pachon D.M.R."/>
            <person name="Bonatelli M.L."/>
            <person name="Correr F.H."/>
            <person name="Franceschini L.M."/>
            <person name="Leite T.F."/>
            <person name="Margarido G.R.A."/>
            <person name="Almeida C.A."/>
            <person name="Ferrarezi J.A."/>
            <person name="Labate C.A."/>
        </authorList>
    </citation>
    <scope>NUCLEOTIDE SEQUENCE</scope>
    <source>
        <strain evidence="2">MF-1</strain>
    </source>
</reference>
<evidence type="ECO:0000313" key="3">
    <source>
        <dbReference type="Proteomes" id="UP000765509"/>
    </source>
</evidence>
<feature type="compositionally biased region" description="Polar residues" evidence="1">
    <location>
        <begin position="1"/>
        <end position="15"/>
    </location>
</feature>
<dbReference type="AlphaFoldDB" id="A0A9Q3GIC3"/>
<keyword evidence="3" id="KW-1185">Reference proteome</keyword>
<feature type="region of interest" description="Disordered" evidence="1">
    <location>
        <begin position="37"/>
        <end position="64"/>
    </location>
</feature>
<feature type="compositionally biased region" description="Polar residues" evidence="1">
    <location>
        <begin position="44"/>
        <end position="63"/>
    </location>
</feature>
<dbReference type="Proteomes" id="UP000765509">
    <property type="component" value="Unassembled WGS sequence"/>
</dbReference>
<feature type="compositionally biased region" description="Basic and acidic residues" evidence="1">
    <location>
        <begin position="16"/>
        <end position="25"/>
    </location>
</feature>
<accession>A0A9Q3GIC3</accession>
<name>A0A9Q3GIC3_9BASI</name>
<protein>
    <submittedName>
        <fullName evidence="2">Uncharacterized protein</fullName>
    </submittedName>
</protein>
<gene>
    <name evidence="2" type="ORF">O181_008251</name>
</gene>